<dbReference type="Gene3D" id="2.120.10.90">
    <property type="entry name" value="DNA gyrase/topoisomerase IV, subunit A, C-terminal"/>
    <property type="match status" value="1"/>
</dbReference>
<sequence>MTHKHDDTATPDLFADLATPAPLPTAQAPVADTPAAPLATPVPPSAERQTEASALPPGPPPPPAVTITTEDDGDSILLHETAARDYLEYAVAVVKGRALPDVKDGQKPVQRRVLFAMHELGLAAGAKPVKSARVVGDVIGKYHPHGDSSAYDAMVRVAQPFSLRYPLVDGQGNFGSRDGDNAAAMRYTEARLTPIAELLLGELDEGTVDFQPNYDGAFDEPAFLPARLPFSLLNGASGIAVGMATEIPSHNLQEIANAAICLIQNPQADLAELMTHVPGPDYPGGGQIISTPAEIANAYASGRGSLRVRARYDFEEMARGAWQLVVRELPPGVSSAKVLSEIGALMNPQPKPGKKAIEQSAAQLKALFASQLERARDESGKDDDIRLVFEPVSSRLDREEFVALLLAHTSLETTAPINLVAVGLDGRPCQKTLADLIGEWCRFRLTTVRRRSEFRLAKANDRIHILEGRHIVFLNIDEVIRLIRESDEPKPALIARFKLSERQADDILEIRLRQLARLEGIKIEQELEKLRAEKEDLEKLLASDTLMRRLVIREIKADATKHGDGRRTLIEAATMASRSEVAAVADEPVTLIVSAKGWARVRQGHNLDLSGVAYKDGDGPGVALECRSVDSLVILSNEGRAFTVAVAALPDGRGMGAPLPSFVDMGNSRIAHVLVAKPEEEFLVAKTSGYGFICSYGDLLSRQKAGKAFLTLEDDAAILPPARVAGADHLAALADDGRLLVFPLDQMKKLSSGKGVQIIGLKGKEALKAAIAIKGPVVAIKGVFRNKPKELLSDEKHLGQRARRGAAVGLVNTPTIEALPT</sequence>
<comment type="subcellular location">
    <subcellularLocation>
        <location evidence="7">Cell membrane</location>
        <topology evidence="7">Peripheral membrane protein</topology>
    </subcellularLocation>
</comment>
<feature type="site" description="Interaction with DNA" evidence="7">
    <location>
        <position position="107"/>
    </location>
</feature>
<feature type="site" description="Interaction with DNA" evidence="7">
    <location>
        <position position="143"/>
    </location>
</feature>
<evidence type="ECO:0000256" key="9">
    <source>
        <dbReference type="SAM" id="Coils"/>
    </source>
</evidence>
<evidence type="ECO:0000256" key="2">
    <source>
        <dbReference type="ARBA" id="ARBA00022475"/>
    </source>
</evidence>
<dbReference type="Gene3D" id="3.30.1360.40">
    <property type="match status" value="1"/>
</dbReference>
<dbReference type="GO" id="GO:0009330">
    <property type="term" value="C:DNA topoisomerase type II (double strand cut, ATP-hydrolyzing) complex"/>
    <property type="evidence" value="ECO:0007669"/>
    <property type="project" value="TreeGrafter"/>
</dbReference>
<dbReference type="GO" id="GO:0007059">
    <property type="term" value="P:chromosome segregation"/>
    <property type="evidence" value="ECO:0007669"/>
    <property type="project" value="UniProtKB-UniRule"/>
</dbReference>
<dbReference type="Gene3D" id="3.90.199.10">
    <property type="entry name" value="Topoisomerase II, domain 5"/>
    <property type="match status" value="1"/>
</dbReference>
<dbReference type="InterPro" id="IPR005742">
    <property type="entry name" value="TopoIV_A_Gneg"/>
</dbReference>
<dbReference type="SUPFAM" id="SSF56719">
    <property type="entry name" value="Type II DNA topoisomerase"/>
    <property type="match status" value="1"/>
</dbReference>
<feature type="active site" description="O-(5'-phospho-DNA)-tyrosine intermediate" evidence="7 8">
    <location>
        <position position="187"/>
    </location>
</feature>
<dbReference type="GO" id="GO:0005694">
    <property type="term" value="C:chromosome"/>
    <property type="evidence" value="ECO:0007669"/>
    <property type="project" value="InterPro"/>
</dbReference>
<feature type="coiled-coil region" evidence="9">
    <location>
        <begin position="513"/>
        <end position="547"/>
    </location>
</feature>
<dbReference type="SUPFAM" id="SSF101904">
    <property type="entry name" value="GyrA/ParC C-terminal domain-like"/>
    <property type="match status" value="1"/>
</dbReference>
<dbReference type="CDD" id="cd00187">
    <property type="entry name" value="TOP4c"/>
    <property type="match status" value="1"/>
</dbReference>
<evidence type="ECO:0000256" key="8">
    <source>
        <dbReference type="PROSITE-ProRule" id="PRU01384"/>
    </source>
</evidence>
<evidence type="ECO:0000256" key="1">
    <source>
        <dbReference type="ARBA" id="ARBA00000185"/>
    </source>
</evidence>
<evidence type="ECO:0000313" key="12">
    <source>
        <dbReference type="EMBL" id="SDH63682.1"/>
    </source>
</evidence>
<proteinExistence type="inferred from homology"/>
<feature type="compositionally biased region" description="Low complexity" evidence="10">
    <location>
        <begin position="11"/>
        <end position="39"/>
    </location>
</feature>
<evidence type="ECO:0000256" key="6">
    <source>
        <dbReference type="ARBA" id="ARBA00023235"/>
    </source>
</evidence>
<evidence type="ECO:0000313" key="13">
    <source>
        <dbReference type="Proteomes" id="UP000198607"/>
    </source>
</evidence>
<name>A0A1G8E134_9RHOO</name>
<evidence type="ECO:0000256" key="5">
    <source>
        <dbReference type="ARBA" id="ARBA00023136"/>
    </source>
</evidence>
<accession>A0A1G8E134</accession>
<dbReference type="RefSeq" id="WP_218122692.1">
    <property type="nucleotide sequence ID" value="NZ_FNCY01000007.1"/>
</dbReference>
<dbReference type="FunFam" id="1.10.268.10:FF:000001">
    <property type="entry name" value="DNA gyrase subunit A"/>
    <property type="match status" value="1"/>
</dbReference>
<dbReference type="HAMAP" id="MF_00936">
    <property type="entry name" value="ParC_type1"/>
    <property type="match status" value="1"/>
</dbReference>
<evidence type="ECO:0000256" key="7">
    <source>
        <dbReference type="HAMAP-Rule" id="MF_00936"/>
    </source>
</evidence>
<dbReference type="GO" id="GO:0003677">
    <property type="term" value="F:DNA binding"/>
    <property type="evidence" value="ECO:0007669"/>
    <property type="project" value="UniProtKB-UniRule"/>
</dbReference>
<evidence type="ECO:0000259" key="11">
    <source>
        <dbReference type="PROSITE" id="PS52040"/>
    </source>
</evidence>
<dbReference type="EMBL" id="FNCY01000007">
    <property type="protein sequence ID" value="SDH63682.1"/>
    <property type="molecule type" value="Genomic_DNA"/>
</dbReference>
<comment type="subunit">
    <text evidence="7">Heterotetramer composed of ParC and ParE.</text>
</comment>
<dbReference type="GO" id="GO:0006265">
    <property type="term" value="P:DNA topological change"/>
    <property type="evidence" value="ECO:0007669"/>
    <property type="project" value="UniProtKB-UniRule"/>
</dbReference>
<gene>
    <name evidence="7" type="primary">parC</name>
    <name evidence="12" type="ORF">SAMN05660652_02001</name>
</gene>
<keyword evidence="4 7" id="KW-0238">DNA-binding</keyword>
<evidence type="ECO:0000256" key="3">
    <source>
        <dbReference type="ARBA" id="ARBA00023029"/>
    </source>
</evidence>
<dbReference type="SMART" id="SM00434">
    <property type="entry name" value="TOP4c"/>
    <property type="match status" value="1"/>
</dbReference>
<dbReference type="PANTHER" id="PTHR43493:SF1">
    <property type="entry name" value="DNA TOPOISOMERASE 4 SUBUNIT A"/>
    <property type="match status" value="1"/>
</dbReference>
<protein>
    <recommendedName>
        <fullName evidence="7">DNA topoisomerase 4 subunit A</fullName>
        <ecNumber evidence="7">5.6.2.2</ecNumber>
    </recommendedName>
    <alternativeName>
        <fullName evidence="7">Topoisomerase IV subunit A</fullName>
    </alternativeName>
</protein>
<dbReference type="InterPro" id="IPR013758">
    <property type="entry name" value="Topo_IIA_A/C_ab"/>
</dbReference>
<dbReference type="Pfam" id="PF00521">
    <property type="entry name" value="DNA_topoisoIV"/>
    <property type="match status" value="1"/>
</dbReference>
<dbReference type="GO" id="GO:0005524">
    <property type="term" value="F:ATP binding"/>
    <property type="evidence" value="ECO:0007669"/>
    <property type="project" value="InterPro"/>
</dbReference>
<dbReference type="InterPro" id="IPR035516">
    <property type="entry name" value="Gyrase/topoIV_suA_C"/>
</dbReference>
<feature type="site" description="Transition state stabilizer" evidence="7">
    <location>
        <position position="186"/>
    </location>
</feature>
<dbReference type="GO" id="GO:0005737">
    <property type="term" value="C:cytoplasm"/>
    <property type="evidence" value="ECO:0007669"/>
    <property type="project" value="TreeGrafter"/>
</dbReference>
<keyword evidence="2 7" id="KW-1003">Cell membrane</keyword>
<keyword evidence="6 7" id="KW-0413">Isomerase</keyword>
<dbReference type="InterPro" id="IPR002205">
    <property type="entry name" value="Topo_IIA_dom_A"/>
</dbReference>
<dbReference type="InterPro" id="IPR050220">
    <property type="entry name" value="Type_II_DNA_Topoisomerases"/>
</dbReference>
<dbReference type="GO" id="GO:0019897">
    <property type="term" value="C:extrinsic component of plasma membrane"/>
    <property type="evidence" value="ECO:0007669"/>
    <property type="project" value="UniProtKB-UniRule"/>
</dbReference>
<dbReference type="STRING" id="83767.SAMN05660652_02001"/>
<dbReference type="InterPro" id="IPR013760">
    <property type="entry name" value="Topo_IIA-like_dom_sf"/>
</dbReference>
<dbReference type="PANTHER" id="PTHR43493">
    <property type="entry name" value="DNA GYRASE/TOPOISOMERASE SUBUNIT A"/>
    <property type="match status" value="1"/>
</dbReference>
<keyword evidence="3 7" id="KW-0799">Topoisomerase</keyword>
<keyword evidence="5 7" id="KW-0472">Membrane</keyword>
<keyword evidence="9" id="KW-0175">Coiled coil</keyword>
<dbReference type="PROSITE" id="PS52040">
    <property type="entry name" value="TOPO_IIA"/>
    <property type="match status" value="1"/>
</dbReference>
<dbReference type="NCBIfam" id="NF004044">
    <property type="entry name" value="PRK05561.1"/>
    <property type="match status" value="1"/>
</dbReference>
<dbReference type="InterPro" id="IPR013757">
    <property type="entry name" value="Topo_IIA_A_a_sf"/>
</dbReference>
<comment type="catalytic activity">
    <reaction evidence="1 7 8">
        <text>ATP-dependent breakage, passage and rejoining of double-stranded DNA.</text>
        <dbReference type="EC" id="5.6.2.2"/>
    </reaction>
</comment>
<dbReference type="Gene3D" id="1.10.268.10">
    <property type="entry name" value="Topoisomerase, domain 3"/>
    <property type="match status" value="1"/>
</dbReference>
<comment type="similarity">
    <text evidence="7">Belongs to the type II topoisomerase GyrA/ParC subunit family. ParC type 1 subfamily.</text>
</comment>
<evidence type="ECO:0000256" key="10">
    <source>
        <dbReference type="SAM" id="MobiDB-lite"/>
    </source>
</evidence>
<organism evidence="12 13">
    <name type="scientific">Propionivibrio dicarboxylicus</name>
    <dbReference type="NCBI Taxonomy" id="83767"/>
    <lineage>
        <taxon>Bacteria</taxon>
        <taxon>Pseudomonadati</taxon>
        <taxon>Pseudomonadota</taxon>
        <taxon>Betaproteobacteria</taxon>
        <taxon>Rhodocyclales</taxon>
        <taxon>Rhodocyclaceae</taxon>
        <taxon>Propionivibrio</taxon>
    </lineage>
</organism>
<dbReference type="Proteomes" id="UP000198607">
    <property type="component" value="Unassembled WGS sequence"/>
</dbReference>
<evidence type="ECO:0000256" key="4">
    <source>
        <dbReference type="ARBA" id="ARBA00023125"/>
    </source>
</evidence>
<dbReference type="AlphaFoldDB" id="A0A1G8E134"/>
<feature type="region of interest" description="Disordered" evidence="10">
    <location>
        <begin position="1"/>
        <end position="70"/>
    </location>
</feature>
<comment type="function">
    <text evidence="7">Topoisomerase IV is essential for chromosome segregation. It relaxes supercoiled DNA. Performs the decatenation events required during the replication of a circular DNA molecule.</text>
</comment>
<feature type="site" description="Interaction with DNA" evidence="7">
    <location>
        <position position="145"/>
    </location>
</feature>
<feature type="domain" description="Topo IIA-type catalytic" evidence="11">
    <location>
        <begin position="99"/>
        <end position="584"/>
    </location>
</feature>
<dbReference type="EC" id="5.6.2.2" evidence="7"/>
<keyword evidence="13" id="KW-1185">Reference proteome</keyword>
<reference evidence="12 13" key="1">
    <citation type="submission" date="2016-10" db="EMBL/GenBank/DDBJ databases">
        <authorList>
            <person name="de Groot N.N."/>
        </authorList>
    </citation>
    <scope>NUCLEOTIDE SEQUENCE [LARGE SCALE GENOMIC DNA]</scope>
    <source>
        <strain evidence="12 13">DSM 5885</strain>
    </source>
</reference>
<dbReference type="GO" id="GO:0003918">
    <property type="term" value="F:DNA topoisomerase type II (double strand cut, ATP-hydrolyzing) activity"/>
    <property type="evidence" value="ECO:0007669"/>
    <property type="project" value="UniProtKB-UniRule"/>
</dbReference>